<evidence type="ECO:0000256" key="1">
    <source>
        <dbReference type="SAM" id="MobiDB-lite"/>
    </source>
</evidence>
<feature type="compositionally biased region" description="Low complexity" evidence="1">
    <location>
        <begin position="1"/>
        <end position="20"/>
    </location>
</feature>
<proteinExistence type="predicted"/>
<feature type="region of interest" description="Disordered" evidence="1">
    <location>
        <begin position="1"/>
        <end position="66"/>
    </location>
</feature>
<feature type="non-terminal residue" evidence="2">
    <location>
        <position position="1"/>
    </location>
</feature>
<feature type="compositionally biased region" description="Low complexity" evidence="1">
    <location>
        <begin position="27"/>
        <end position="39"/>
    </location>
</feature>
<evidence type="ECO:0000313" key="2">
    <source>
        <dbReference type="EMBL" id="GFD25423.1"/>
    </source>
</evidence>
<accession>A0A699UTK4</accession>
<organism evidence="2">
    <name type="scientific">Tanacetum cinerariifolium</name>
    <name type="common">Dalmatian daisy</name>
    <name type="synonym">Chrysanthemum cinerariifolium</name>
    <dbReference type="NCBI Taxonomy" id="118510"/>
    <lineage>
        <taxon>Eukaryota</taxon>
        <taxon>Viridiplantae</taxon>
        <taxon>Streptophyta</taxon>
        <taxon>Embryophyta</taxon>
        <taxon>Tracheophyta</taxon>
        <taxon>Spermatophyta</taxon>
        <taxon>Magnoliopsida</taxon>
        <taxon>eudicotyledons</taxon>
        <taxon>Gunneridae</taxon>
        <taxon>Pentapetalae</taxon>
        <taxon>asterids</taxon>
        <taxon>campanulids</taxon>
        <taxon>Asterales</taxon>
        <taxon>Asteraceae</taxon>
        <taxon>Asteroideae</taxon>
        <taxon>Anthemideae</taxon>
        <taxon>Anthemidinae</taxon>
        <taxon>Tanacetum</taxon>
    </lineage>
</organism>
<reference evidence="2" key="1">
    <citation type="journal article" date="2019" name="Sci. Rep.">
        <title>Draft genome of Tanacetum cinerariifolium, the natural source of mosquito coil.</title>
        <authorList>
            <person name="Yamashiro T."/>
            <person name="Shiraishi A."/>
            <person name="Satake H."/>
            <person name="Nakayama K."/>
        </authorList>
    </citation>
    <scope>NUCLEOTIDE SEQUENCE</scope>
</reference>
<name>A0A699UTK4_TANCI</name>
<protein>
    <submittedName>
        <fullName evidence="2">Uncharacterized protein</fullName>
    </submittedName>
</protein>
<comment type="caution">
    <text evidence="2">The sequence shown here is derived from an EMBL/GenBank/DDBJ whole genome shotgun (WGS) entry which is preliminary data.</text>
</comment>
<sequence>DYTSSDPFTSDDSSETSSDSSSDDLSDSLSGYSSSDHSSPALPLETSLSDDVVRGSDEPYSEPDIDLEIQEKINECIAYADDLRAEGIDARVVVKTVA</sequence>
<dbReference type="EMBL" id="BKCJ011360574">
    <property type="protein sequence ID" value="GFD25423.1"/>
    <property type="molecule type" value="Genomic_DNA"/>
</dbReference>
<dbReference type="AlphaFoldDB" id="A0A699UTK4"/>
<gene>
    <name evidence="2" type="ORF">Tci_897392</name>
</gene>